<reference evidence="2" key="1">
    <citation type="submission" date="2022-08" db="EMBL/GenBank/DDBJ databases">
        <title>Genome sequencing of akame (Lates japonicus).</title>
        <authorList>
            <person name="Hashiguchi Y."/>
            <person name="Takahashi H."/>
        </authorList>
    </citation>
    <scope>NUCLEOTIDE SEQUENCE</scope>
    <source>
        <strain evidence="2">Kochi</strain>
    </source>
</reference>
<name>A0AAD3QVH7_LATJO</name>
<comment type="caution">
    <text evidence="2">The sequence shown here is derived from an EMBL/GenBank/DDBJ whole genome shotgun (WGS) entry which is preliminary data.</text>
</comment>
<evidence type="ECO:0000256" key="1">
    <source>
        <dbReference type="SAM" id="MobiDB-lite"/>
    </source>
</evidence>
<sequence>MEREREREQTGKDEGRKNREEIDPYWERPANAGSCSAARPKTLHLAGQQHTSSPCPSPPPPQRSLSANTEERFDTRK</sequence>
<feature type="region of interest" description="Disordered" evidence="1">
    <location>
        <begin position="1"/>
        <end position="77"/>
    </location>
</feature>
<accession>A0AAD3QVH7</accession>
<dbReference type="Proteomes" id="UP001279410">
    <property type="component" value="Unassembled WGS sequence"/>
</dbReference>
<evidence type="ECO:0000313" key="2">
    <source>
        <dbReference type="EMBL" id="GLD47534.1"/>
    </source>
</evidence>
<dbReference type="AlphaFoldDB" id="A0AAD3QVH7"/>
<gene>
    <name evidence="2" type="ORF">AKAME5_000168100</name>
</gene>
<keyword evidence="3" id="KW-1185">Reference proteome</keyword>
<feature type="compositionally biased region" description="Basic and acidic residues" evidence="1">
    <location>
        <begin position="1"/>
        <end position="26"/>
    </location>
</feature>
<protein>
    <submittedName>
        <fullName evidence="2">Neuronal PAS domain-containing protein 3</fullName>
    </submittedName>
</protein>
<evidence type="ECO:0000313" key="3">
    <source>
        <dbReference type="Proteomes" id="UP001279410"/>
    </source>
</evidence>
<proteinExistence type="predicted"/>
<dbReference type="EMBL" id="BRZM01000004">
    <property type="protein sequence ID" value="GLD47534.1"/>
    <property type="molecule type" value="Genomic_DNA"/>
</dbReference>
<organism evidence="2 3">
    <name type="scientific">Lates japonicus</name>
    <name type="common">Japanese lates</name>
    <dbReference type="NCBI Taxonomy" id="270547"/>
    <lineage>
        <taxon>Eukaryota</taxon>
        <taxon>Metazoa</taxon>
        <taxon>Chordata</taxon>
        <taxon>Craniata</taxon>
        <taxon>Vertebrata</taxon>
        <taxon>Euteleostomi</taxon>
        <taxon>Actinopterygii</taxon>
        <taxon>Neopterygii</taxon>
        <taxon>Teleostei</taxon>
        <taxon>Neoteleostei</taxon>
        <taxon>Acanthomorphata</taxon>
        <taxon>Carangaria</taxon>
        <taxon>Carangaria incertae sedis</taxon>
        <taxon>Centropomidae</taxon>
        <taxon>Lates</taxon>
    </lineage>
</organism>